<dbReference type="Gene3D" id="3.30.420.40">
    <property type="match status" value="1"/>
</dbReference>
<evidence type="ECO:0000313" key="6">
    <source>
        <dbReference type="EMBL" id="BAK08145.1"/>
    </source>
</evidence>
<accession>F2ELC3</accession>
<dbReference type="PROSITE" id="PS01238">
    <property type="entry name" value="GDA1_CD39_NTPASE"/>
    <property type="match status" value="1"/>
</dbReference>
<proteinExistence type="evidence at transcript level"/>
<protein>
    <submittedName>
        <fullName evidence="6">Predicted protein</fullName>
    </submittedName>
</protein>
<feature type="binding site" evidence="4">
    <location>
        <begin position="237"/>
        <end position="241"/>
    </location>
    <ligand>
        <name>ATP</name>
        <dbReference type="ChEBI" id="CHEBI:30616"/>
    </ligand>
</feature>
<evidence type="ECO:0000256" key="5">
    <source>
        <dbReference type="RuleBase" id="RU003833"/>
    </source>
</evidence>
<dbReference type="GO" id="GO:0016787">
    <property type="term" value="F:hydrolase activity"/>
    <property type="evidence" value="ECO:0007669"/>
    <property type="project" value="UniProtKB-KW"/>
</dbReference>
<dbReference type="GO" id="GO:0005524">
    <property type="term" value="F:ATP binding"/>
    <property type="evidence" value="ECO:0007669"/>
    <property type="project" value="UniProtKB-KW"/>
</dbReference>
<comment type="similarity">
    <text evidence="1 5">Belongs to the GDA1/CD39 NTPase family.</text>
</comment>
<dbReference type="Pfam" id="PF01150">
    <property type="entry name" value="GDA1_CD39"/>
    <property type="match status" value="1"/>
</dbReference>
<keyword evidence="4" id="KW-0547">Nucleotide-binding</keyword>
<dbReference type="InterPro" id="IPR000407">
    <property type="entry name" value="GDA1_CD39_NTPase"/>
</dbReference>
<reference evidence="6" key="1">
    <citation type="journal article" date="2011" name="Plant Physiol.">
        <title>Comprehensive sequence analysis of 24,783 barley full-length cDNAs derived from 12 clone libraries.</title>
        <authorList>
            <person name="Matsumoto T."/>
            <person name="Tanaka T."/>
            <person name="Sakai H."/>
            <person name="Amano N."/>
            <person name="Kanamori H."/>
            <person name="Kurita K."/>
            <person name="Kikuta A."/>
            <person name="Kamiya K."/>
            <person name="Yamamoto M."/>
            <person name="Ikawa H."/>
            <person name="Fujii N."/>
            <person name="Hori K."/>
            <person name="Itoh T."/>
            <person name="Sato K."/>
        </authorList>
    </citation>
    <scope>NUCLEOTIDE SEQUENCE</scope>
</reference>
<sequence length="286" mass="30865">MRRFSAAGARQQQSEAVSDRLHRYRGVLMVVLSPVLLVSFVLLLMPRSPASVTDGASGVLVATGGRRWGPQAVGGVGDGSNRYAVIFDAGSSGSRVHVYCFDESLDLVPIGNAIELFKQKKPGLSSYAKDPQEAAESLVSLLEEAEKVVPVELREQTPVRVGATAGLRALGAERSEEILQAVRDLLRDKSSFKSQPDWVSVLDGSQEGAFAWVTINYLLEKLGKPYSHTVGVVDLGGGSVQMAYAISEKDAAKAPQVSDGEDSYVKKLVLKGTTYYLYVHRYASNK</sequence>
<dbReference type="EMBL" id="AK376951">
    <property type="protein sequence ID" value="BAK08145.1"/>
    <property type="molecule type" value="mRNA"/>
</dbReference>
<evidence type="ECO:0000256" key="2">
    <source>
        <dbReference type="ARBA" id="ARBA00022801"/>
    </source>
</evidence>
<dbReference type="PANTHER" id="PTHR11782:SF83">
    <property type="entry name" value="GUANOSINE-DIPHOSPHATASE"/>
    <property type="match status" value="1"/>
</dbReference>
<dbReference type="Gene3D" id="3.30.420.150">
    <property type="entry name" value="Exopolyphosphatase. Domain 2"/>
    <property type="match status" value="1"/>
</dbReference>
<keyword evidence="2 5" id="KW-0378">Hydrolase</keyword>
<name>F2ELC3_HORVV</name>
<evidence type="ECO:0000256" key="3">
    <source>
        <dbReference type="PIRSR" id="PIRSR600407-1"/>
    </source>
</evidence>
<evidence type="ECO:0000256" key="4">
    <source>
        <dbReference type="PIRSR" id="PIRSR600407-2"/>
    </source>
</evidence>
<evidence type="ECO:0000256" key="1">
    <source>
        <dbReference type="ARBA" id="ARBA00009283"/>
    </source>
</evidence>
<organism evidence="6">
    <name type="scientific">Hordeum vulgare subsp. vulgare</name>
    <name type="common">Domesticated barley</name>
    <dbReference type="NCBI Taxonomy" id="112509"/>
    <lineage>
        <taxon>Eukaryota</taxon>
        <taxon>Viridiplantae</taxon>
        <taxon>Streptophyta</taxon>
        <taxon>Embryophyta</taxon>
        <taxon>Tracheophyta</taxon>
        <taxon>Spermatophyta</taxon>
        <taxon>Magnoliopsida</taxon>
        <taxon>Liliopsida</taxon>
        <taxon>Poales</taxon>
        <taxon>Poaceae</taxon>
        <taxon>BOP clade</taxon>
        <taxon>Pooideae</taxon>
        <taxon>Triticodae</taxon>
        <taxon>Triticeae</taxon>
        <taxon>Hordeinae</taxon>
        <taxon>Hordeum</taxon>
    </lineage>
</organism>
<keyword evidence="4" id="KW-0067">ATP-binding</keyword>
<feature type="active site" description="Proton acceptor" evidence="3">
    <location>
        <position position="207"/>
    </location>
</feature>
<dbReference type="AlphaFoldDB" id="F2ELC3"/>
<dbReference type="ExpressionAtlas" id="F2ELC3">
    <property type="expression patterns" value="baseline and differential"/>
</dbReference>
<dbReference type="PANTHER" id="PTHR11782">
    <property type="entry name" value="ADENOSINE/GUANOSINE DIPHOSPHATASE"/>
    <property type="match status" value="1"/>
</dbReference>